<evidence type="ECO:0000313" key="6">
    <source>
        <dbReference type="Proteomes" id="UP000441925"/>
    </source>
</evidence>
<dbReference type="PROSITE" id="PS51161">
    <property type="entry name" value="ATP_CONE"/>
    <property type="match status" value="1"/>
</dbReference>
<accession>A0A6N7VFQ1</accession>
<dbReference type="Proteomes" id="UP000441925">
    <property type="component" value="Unassembled WGS sequence"/>
</dbReference>
<keyword evidence="2 3" id="KW-0067">ATP-binding</keyword>
<evidence type="ECO:0000259" key="4">
    <source>
        <dbReference type="PROSITE" id="PS51161"/>
    </source>
</evidence>
<dbReference type="GO" id="GO:0005524">
    <property type="term" value="F:ATP binding"/>
    <property type="evidence" value="ECO:0007669"/>
    <property type="project" value="UniProtKB-UniRule"/>
</dbReference>
<proteinExistence type="predicted"/>
<keyword evidence="6" id="KW-1185">Reference proteome</keyword>
<dbReference type="InterPro" id="IPR005144">
    <property type="entry name" value="ATP-cone_dom"/>
</dbReference>
<organism evidence="5 6">
    <name type="scientific">Anaerococcus porci</name>
    <dbReference type="NCBI Taxonomy" id="2652269"/>
    <lineage>
        <taxon>Bacteria</taxon>
        <taxon>Bacillati</taxon>
        <taxon>Bacillota</taxon>
        <taxon>Tissierellia</taxon>
        <taxon>Tissierellales</taxon>
        <taxon>Peptoniphilaceae</taxon>
        <taxon>Anaerococcus</taxon>
    </lineage>
</organism>
<comment type="caution">
    <text evidence="5">The sequence shown here is derived from an EMBL/GenBank/DDBJ whole genome shotgun (WGS) entry which is preliminary data.</text>
</comment>
<evidence type="ECO:0000256" key="3">
    <source>
        <dbReference type="PROSITE-ProRule" id="PRU00492"/>
    </source>
</evidence>
<gene>
    <name evidence="5" type="ORF">FYJ26_07605</name>
</gene>
<keyword evidence="1 3" id="KW-0547">Nucleotide-binding</keyword>
<dbReference type="Pfam" id="PF03477">
    <property type="entry name" value="ATP-cone"/>
    <property type="match status" value="1"/>
</dbReference>
<reference evidence="5 6" key="1">
    <citation type="submission" date="2019-08" db="EMBL/GenBank/DDBJ databases">
        <title>In-depth cultivation of the pig gut microbiome towards novel bacterial diversity and tailored functional studies.</title>
        <authorList>
            <person name="Wylensek D."/>
            <person name="Hitch T.C.A."/>
            <person name="Clavel T."/>
        </authorList>
    </citation>
    <scope>NUCLEOTIDE SEQUENCE [LARGE SCALE GENOMIC DNA]</scope>
    <source>
        <strain evidence="5 6">WCA-380-WT-2B</strain>
    </source>
</reference>
<name>A0A6N7VFQ1_9FIRM</name>
<feature type="domain" description="ATP-cone" evidence="4">
    <location>
        <begin position="42"/>
        <end position="131"/>
    </location>
</feature>
<evidence type="ECO:0000256" key="1">
    <source>
        <dbReference type="ARBA" id="ARBA00022741"/>
    </source>
</evidence>
<protein>
    <recommendedName>
        <fullName evidence="4">ATP-cone domain-containing protein</fullName>
    </recommendedName>
</protein>
<dbReference type="RefSeq" id="WP_154541203.1">
    <property type="nucleotide sequence ID" value="NZ_JAXDSU010000067.1"/>
</dbReference>
<dbReference type="EMBL" id="VULQ01000009">
    <property type="protein sequence ID" value="MSS78265.1"/>
    <property type="molecule type" value="Genomic_DNA"/>
</dbReference>
<evidence type="ECO:0000256" key="2">
    <source>
        <dbReference type="ARBA" id="ARBA00022840"/>
    </source>
</evidence>
<dbReference type="AlphaFoldDB" id="A0A6N7VFQ1"/>
<evidence type="ECO:0000313" key="5">
    <source>
        <dbReference type="EMBL" id="MSS78265.1"/>
    </source>
</evidence>
<sequence>MLDITKLILSYYDKKNLSIEEMSSQLDKAKLEVIENFIDDELYVKKKSTKIEPFSIDKIALSVENAAKEVESPLNSSDLEIIKGDIEKIVKKEWKKIISTKTIRAYVEDILKKDGYTKVYESYRNYMKKLN</sequence>